<protein>
    <submittedName>
        <fullName evidence="1">Uncharacterized protein</fullName>
    </submittedName>
</protein>
<sequence length="66" mass="7469">MAELQKLHGVEHAVVQNAAGELRLFQGTEITTRIPDELAGDGYKFVAHTHPEDRIYTPRGRRFPRA</sequence>
<accession>A0ABW2VEL4</accession>
<comment type="caution">
    <text evidence="1">The sequence shown here is derived from an EMBL/GenBank/DDBJ whole genome shotgun (WGS) entry which is preliminary data.</text>
</comment>
<dbReference type="EMBL" id="JBHTEC010000001">
    <property type="protein sequence ID" value="MFD0282162.1"/>
    <property type="molecule type" value="Genomic_DNA"/>
</dbReference>
<dbReference type="Proteomes" id="UP001596957">
    <property type="component" value="Unassembled WGS sequence"/>
</dbReference>
<gene>
    <name evidence="1" type="ORF">ACFQZP_10770</name>
</gene>
<dbReference type="RefSeq" id="WP_381246799.1">
    <property type="nucleotide sequence ID" value="NZ_JBHTBI010000001.1"/>
</dbReference>
<organism evidence="1 2">
    <name type="scientific">Streptomyces lutosisoli</name>
    <dbReference type="NCBI Taxonomy" id="2665721"/>
    <lineage>
        <taxon>Bacteria</taxon>
        <taxon>Bacillati</taxon>
        <taxon>Actinomycetota</taxon>
        <taxon>Actinomycetes</taxon>
        <taxon>Kitasatosporales</taxon>
        <taxon>Streptomycetaceae</taxon>
        <taxon>Streptomyces</taxon>
    </lineage>
</organism>
<name>A0ABW2VEL4_9ACTN</name>
<proteinExistence type="predicted"/>
<evidence type="ECO:0000313" key="2">
    <source>
        <dbReference type="Proteomes" id="UP001596957"/>
    </source>
</evidence>
<evidence type="ECO:0000313" key="1">
    <source>
        <dbReference type="EMBL" id="MFD0282162.1"/>
    </source>
</evidence>
<reference evidence="2" key="1">
    <citation type="journal article" date="2019" name="Int. J. Syst. Evol. Microbiol.">
        <title>The Global Catalogue of Microorganisms (GCM) 10K type strain sequencing project: providing services to taxonomists for standard genome sequencing and annotation.</title>
        <authorList>
            <consortium name="The Broad Institute Genomics Platform"/>
            <consortium name="The Broad Institute Genome Sequencing Center for Infectious Disease"/>
            <person name="Wu L."/>
            <person name="Ma J."/>
        </authorList>
    </citation>
    <scope>NUCLEOTIDE SEQUENCE [LARGE SCALE GENOMIC DNA]</scope>
    <source>
        <strain evidence="2">CGMCC 4.7198</strain>
    </source>
</reference>
<keyword evidence="2" id="KW-1185">Reference proteome</keyword>